<name>A0A8J7P6L2_9BACT</name>
<dbReference type="InterPro" id="IPR004370">
    <property type="entry name" value="4-OT-like_dom"/>
</dbReference>
<evidence type="ECO:0000256" key="1">
    <source>
        <dbReference type="ARBA" id="ARBA00023235"/>
    </source>
</evidence>
<reference evidence="4" key="1">
    <citation type="submission" date="2021-02" db="EMBL/GenBank/DDBJ databases">
        <title>Genome-Resolved Metagenomics of a Microbial Community Performing Photosynthetic Biological Nutrient Removal.</title>
        <authorList>
            <person name="Mcdaniel E.A."/>
        </authorList>
    </citation>
    <scope>NUCLEOTIDE SEQUENCE</scope>
    <source>
        <strain evidence="4">UWPOB_OBS1</strain>
    </source>
</reference>
<feature type="active site" description="Proton acceptor; via imino nitrogen" evidence="2">
    <location>
        <position position="2"/>
    </location>
</feature>
<dbReference type="AlphaFoldDB" id="A0A8J7P6L2"/>
<dbReference type="Gene3D" id="3.30.429.10">
    <property type="entry name" value="Macrophage Migration Inhibitory Factor"/>
    <property type="match status" value="1"/>
</dbReference>
<protein>
    <submittedName>
        <fullName evidence="4">Tautomerase family protein</fullName>
    </submittedName>
</protein>
<comment type="caution">
    <text evidence="4">The sequence shown here is derived from an EMBL/GenBank/DDBJ whole genome shotgun (WGS) entry which is preliminary data.</text>
</comment>
<dbReference type="SUPFAM" id="SSF55331">
    <property type="entry name" value="Tautomerase/MIF"/>
    <property type="match status" value="1"/>
</dbReference>
<accession>A0A8J7P6L2</accession>
<dbReference type="EMBL" id="JAFLCK010000001">
    <property type="protein sequence ID" value="MBN8658759.1"/>
    <property type="molecule type" value="Genomic_DNA"/>
</dbReference>
<keyword evidence="1" id="KW-0413">Isomerase</keyword>
<evidence type="ECO:0000256" key="2">
    <source>
        <dbReference type="PIRSR" id="PIRSR037799-1"/>
    </source>
</evidence>
<evidence type="ECO:0000259" key="3">
    <source>
        <dbReference type="Pfam" id="PF01361"/>
    </source>
</evidence>
<evidence type="ECO:0000313" key="5">
    <source>
        <dbReference type="Proteomes" id="UP000664277"/>
    </source>
</evidence>
<sequence>MPHIVVKLWPGSSEEQKQKLADEIVKAGSAILGKGDAYFSVDIEEIESTDWAEQVYKPEIEGRWDNLYRKPGYKM</sequence>
<dbReference type="InterPro" id="IPR017284">
    <property type="entry name" value="Tautomerase_PptA"/>
</dbReference>
<evidence type="ECO:0000313" key="4">
    <source>
        <dbReference type="EMBL" id="MBN8658759.1"/>
    </source>
</evidence>
<gene>
    <name evidence="4" type="ORF">J0M35_00230</name>
</gene>
<dbReference type="PIRSF" id="PIRSF037799">
    <property type="entry name" value="Tautomer_YdcE_prd"/>
    <property type="match status" value="1"/>
</dbReference>
<dbReference type="InterPro" id="IPR014347">
    <property type="entry name" value="Tautomerase/MIF_sf"/>
</dbReference>
<proteinExistence type="predicted"/>
<dbReference type="GO" id="GO:0016862">
    <property type="term" value="F:intramolecular oxidoreductase activity, interconverting keto- and enol-groups"/>
    <property type="evidence" value="ECO:0007669"/>
    <property type="project" value="InterPro"/>
</dbReference>
<organism evidence="4 5">
    <name type="scientific">Candidatus Obscuribacter phosphatis</name>
    <dbReference type="NCBI Taxonomy" id="1906157"/>
    <lineage>
        <taxon>Bacteria</taxon>
        <taxon>Bacillati</taxon>
        <taxon>Candidatus Melainabacteria</taxon>
        <taxon>Candidatus Obscuribacterales</taxon>
        <taxon>Candidatus Obscuribacteraceae</taxon>
        <taxon>Candidatus Obscuribacter</taxon>
    </lineage>
</organism>
<dbReference type="GO" id="GO:0005737">
    <property type="term" value="C:cytoplasm"/>
    <property type="evidence" value="ECO:0007669"/>
    <property type="project" value="InterPro"/>
</dbReference>
<dbReference type="Proteomes" id="UP000664277">
    <property type="component" value="Unassembled WGS sequence"/>
</dbReference>
<feature type="domain" description="4-oxalocrotonate tautomerase-like" evidence="3">
    <location>
        <begin position="2"/>
        <end position="52"/>
    </location>
</feature>
<dbReference type="Pfam" id="PF01361">
    <property type="entry name" value="Tautomerase"/>
    <property type="match status" value="1"/>
</dbReference>